<feature type="domain" description="Tripartite ATP-independent periplasmic transporters DctQ component" evidence="10">
    <location>
        <begin position="34"/>
        <end position="164"/>
    </location>
</feature>
<name>A0A367WSA4_9PROT</name>
<proteinExistence type="inferred from homology"/>
<keyword evidence="7 9" id="KW-0472">Membrane</keyword>
<comment type="function">
    <text evidence="9">Part of the tripartite ATP-independent periplasmic (TRAP) transport system.</text>
</comment>
<comment type="subcellular location">
    <subcellularLocation>
        <location evidence="1 9">Cell inner membrane</location>
        <topology evidence="1 9">Multi-pass membrane protein</topology>
    </subcellularLocation>
</comment>
<protein>
    <recommendedName>
        <fullName evidence="9">TRAP transporter small permease protein</fullName>
    </recommendedName>
</protein>
<sequence length="186" mass="20602">MDDNAPVLPAESGLLGRIVNQLGIVFAVGFLCSMAALIFEICMRHIFDAPTIWAHETTTFLCAMGFVFAGLFCASRNQHIRVVIIYDMVGPKARRVLNIIISLICALSTGFFSFAAWLMVKKAAFAPTGDIRLETSGSAWNPPFPAIIKIFMLLVMVVLTVQFLILAWNYFRQKPEISASEAPARR</sequence>
<evidence type="ECO:0000256" key="5">
    <source>
        <dbReference type="ARBA" id="ARBA00022692"/>
    </source>
</evidence>
<dbReference type="GO" id="GO:0022857">
    <property type="term" value="F:transmembrane transporter activity"/>
    <property type="evidence" value="ECO:0007669"/>
    <property type="project" value="UniProtKB-UniRule"/>
</dbReference>
<evidence type="ECO:0000256" key="2">
    <source>
        <dbReference type="ARBA" id="ARBA00022448"/>
    </source>
</evidence>
<keyword evidence="4 9" id="KW-0997">Cell inner membrane</keyword>
<comment type="caution">
    <text evidence="11">The sequence shown here is derived from an EMBL/GenBank/DDBJ whole genome shotgun (WGS) entry which is preliminary data.</text>
</comment>
<accession>A0A367WSA4</accession>
<keyword evidence="3" id="KW-1003">Cell membrane</keyword>
<dbReference type="EMBL" id="JPWH01000025">
    <property type="protein sequence ID" value="RCK43480.1"/>
    <property type="molecule type" value="Genomic_DNA"/>
</dbReference>
<evidence type="ECO:0000259" key="10">
    <source>
        <dbReference type="Pfam" id="PF04290"/>
    </source>
</evidence>
<evidence type="ECO:0000256" key="4">
    <source>
        <dbReference type="ARBA" id="ARBA00022519"/>
    </source>
</evidence>
<evidence type="ECO:0000256" key="7">
    <source>
        <dbReference type="ARBA" id="ARBA00023136"/>
    </source>
</evidence>
<dbReference type="AlphaFoldDB" id="A0A367WSA4"/>
<evidence type="ECO:0000256" key="8">
    <source>
        <dbReference type="ARBA" id="ARBA00038436"/>
    </source>
</evidence>
<evidence type="ECO:0000313" key="11">
    <source>
        <dbReference type="EMBL" id="RCK43480.1"/>
    </source>
</evidence>
<evidence type="ECO:0000256" key="1">
    <source>
        <dbReference type="ARBA" id="ARBA00004429"/>
    </source>
</evidence>
<keyword evidence="5 9" id="KW-0812">Transmembrane</keyword>
<evidence type="ECO:0000256" key="6">
    <source>
        <dbReference type="ARBA" id="ARBA00022989"/>
    </source>
</evidence>
<dbReference type="Pfam" id="PF04290">
    <property type="entry name" value="DctQ"/>
    <property type="match status" value="1"/>
</dbReference>
<gene>
    <name evidence="11" type="ORF">TH25_21585</name>
</gene>
<comment type="subunit">
    <text evidence="9">The complex comprises the extracytoplasmic solute receptor protein and the two transmembrane proteins.</text>
</comment>
<keyword evidence="2 9" id="KW-0813">Transport</keyword>
<feature type="transmembrane region" description="Helical" evidence="9">
    <location>
        <begin position="96"/>
        <end position="120"/>
    </location>
</feature>
<organism evidence="11 12">
    <name type="scientific">Thalassospira profundimaris</name>
    <dbReference type="NCBI Taxonomy" id="502049"/>
    <lineage>
        <taxon>Bacteria</taxon>
        <taxon>Pseudomonadati</taxon>
        <taxon>Pseudomonadota</taxon>
        <taxon>Alphaproteobacteria</taxon>
        <taxon>Rhodospirillales</taxon>
        <taxon>Thalassospiraceae</taxon>
        <taxon>Thalassospira</taxon>
    </lineage>
</organism>
<dbReference type="InterPro" id="IPR055348">
    <property type="entry name" value="DctQ"/>
</dbReference>
<feature type="transmembrane region" description="Helical" evidence="9">
    <location>
        <begin position="22"/>
        <end position="46"/>
    </location>
</feature>
<keyword evidence="6 9" id="KW-1133">Transmembrane helix</keyword>
<evidence type="ECO:0000256" key="9">
    <source>
        <dbReference type="RuleBase" id="RU369079"/>
    </source>
</evidence>
<reference evidence="11 12" key="1">
    <citation type="submission" date="2014-07" db="EMBL/GenBank/DDBJ databases">
        <title>Draft genome sequence of Thalassospira profundimaris S25-3-2.</title>
        <authorList>
            <person name="Lai Q."/>
            <person name="Shao Z."/>
        </authorList>
    </citation>
    <scope>NUCLEOTIDE SEQUENCE [LARGE SCALE GENOMIC DNA]</scope>
    <source>
        <strain evidence="11 12">S25-3-2</strain>
    </source>
</reference>
<dbReference type="OrthoDB" id="4250245at2"/>
<feature type="transmembrane region" description="Helical" evidence="9">
    <location>
        <begin position="146"/>
        <end position="171"/>
    </location>
</feature>
<evidence type="ECO:0000313" key="12">
    <source>
        <dbReference type="Proteomes" id="UP000252517"/>
    </source>
</evidence>
<feature type="transmembrane region" description="Helical" evidence="9">
    <location>
        <begin position="52"/>
        <end position="75"/>
    </location>
</feature>
<comment type="similarity">
    <text evidence="8 9">Belongs to the TRAP transporter small permease family.</text>
</comment>
<evidence type="ECO:0000256" key="3">
    <source>
        <dbReference type="ARBA" id="ARBA00022475"/>
    </source>
</evidence>
<dbReference type="PANTHER" id="PTHR35011:SF10">
    <property type="entry name" value="TRAP TRANSPORTER SMALL PERMEASE PROTEIN"/>
    <property type="match status" value="1"/>
</dbReference>
<dbReference type="GO" id="GO:0015740">
    <property type="term" value="P:C4-dicarboxylate transport"/>
    <property type="evidence" value="ECO:0007669"/>
    <property type="project" value="TreeGrafter"/>
</dbReference>
<dbReference type="GO" id="GO:0005886">
    <property type="term" value="C:plasma membrane"/>
    <property type="evidence" value="ECO:0007669"/>
    <property type="project" value="UniProtKB-SubCell"/>
</dbReference>
<dbReference type="Proteomes" id="UP000252517">
    <property type="component" value="Unassembled WGS sequence"/>
</dbReference>
<dbReference type="InterPro" id="IPR007387">
    <property type="entry name" value="TRAP_DctQ"/>
</dbReference>
<dbReference type="PANTHER" id="PTHR35011">
    <property type="entry name" value="2,3-DIKETO-L-GULONATE TRAP TRANSPORTER SMALL PERMEASE PROTEIN YIAM"/>
    <property type="match status" value="1"/>
</dbReference>